<dbReference type="OrthoDB" id="3061561at2759"/>
<protein>
    <submittedName>
        <fullName evidence="2">Uncharacterized protein</fullName>
    </submittedName>
</protein>
<dbReference type="AlphaFoldDB" id="A0A2K0TXI2"/>
<feature type="transmembrane region" description="Helical" evidence="1">
    <location>
        <begin position="337"/>
        <end position="357"/>
    </location>
</feature>
<comment type="caution">
    <text evidence="2">The sequence shown here is derived from an EMBL/GenBank/DDBJ whole genome shotgun (WGS) entry which is preliminary data.</text>
</comment>
<feature type="transmembrane region" description="Helical" evidence="1">
    <location>
        <begin position="134"/>
        <end position="152"/>
    </location>
</feature>
<keyword evidence="1" id="KW-1133">Transmembrane helix</keyword>
<gene>
    <name evidence="2" type="ORF">THARTR1_09185</name>
</gene>
<name>A0A2K0TXI2_TRIHA</name>
<sequence length="389" mass="42624">MLCTIIAPELIMMAACANWLEARENHRQMQKYAEQDGVAWSLSHSYFANMGGFIVRGKPTQSQRHHDPYHLNGTCVYLLRKRGYITRLPNMTEAEIKDKSKGDMLAKLVALGQIVWSTVQIIARAVRRLPVSPLEVAVVAFAVSAVFIYGLYWNKPQRVGVAQTIQLTIANTPNEGAKSDRAASDETAEPIDVVTSEAVPVDDEGLISEEGTLPAEVYHLLESNGTDRAFKQMAIEMFGIESKALPGAPISVDSADMVGMFSLTAGVVGFGAAVFGAIHAVAWNFAFPSRVELILWRCASIYTAAAPLCTLLLGYVGDTLDFNNSFEEALGETIGNLLLGLCLLFMIVLPTILYILARLFIVVEMFRTLCFLPPESYVSTWTSNIPHIG</sequence>
<feature type="transmembrane region" description="Helical" evidence="1">
    <location>
        <begin position="260"/>
        <end position="282"/>
    </location>
</feature>
<evidence type="ECO:0000313" key="2">
    <source>
        <dbReference type="EMBL" id="PNP50196.1"/>
    </source>
</evidence>
<dbReference type="PANTHER" id="PTHR35043:SF7">
    <property type="entry name" value="TRANSCRIPTION FACTOR DOMAIN-CONTAINING PROTEIN"/>
    <property type="match status" value="1"/>
</dbReference>
<keyword evidence="1" id="KW-0472">Membrane</keyword>
<accession>A0A2K0TXI2</accession>
<dbReference type="PANTHER" id="PTHR35043">
    <property type="entry name" value="TRANSCRIPTION FACTOR DOMAIN-CONTAINING PROTEIN"/>
    <property type="match status" value="1"/>
</dbReference>
<proteinExistence type="predicted"/>
<evidence type="ECO:0000256" key="1">
    <source>
        <dbReference type="SAM" id="Phobius"/>
    </source>
</evidence>
<evidence type="ECO:0000313" key="3">
    <source>
        <dbReference type="Proteomes" id="UP000236290"/>
    </source>
</evidence>
<keyword evidence="1" id="KW-0812">Transmembrane</keyword>
<dbReference type="Proteomes" id="UP000236290">
    <property type="component" value="Unassembled WGS sequence"/>
</dbReference>
<dbReference type="EMBL" id="MTYI01000165">
    <property type="protein sequence ID" value="PNP50196.1"/>
    <property type="molecule type" value="Genomic_DNA"/>
</dbReference>
<reference evidence="2 3" key="1">
    <citation type="submission" date="2017-02" db="EMBL/GenBank/DDBJ databases">
        <title>Genomes of Trichoderma spp. with biocontrol activity.</title>
        <authorList>
            <person name="Gardiner D."/>
            <person name="Kazan K."/>
            <person name="Vos C."/>
            <person name="Harvey P."/>
        </authorList>
    </citation>
    <scope>NUCLEOTIDE SEQUENCE [LARGE SCALE GENOMIC DNA]</scope>
    <source>
        <strain evidence="2 3">Tr1</strain>
    </source>
</reference>
<organism evidence="2 3">
    <name type="scientific">Trichoderma harzianum</name>
    <name type="common">Hypocrea lixii</name>
    <dbReference type="NCBI Taxonomy" id="5544"/>
    <lineage>
        <taxon>Eukaryota</taxon>
        <taxon>Fungi</taxon>
        <taxon>Dikarya</taxon>
        <taxon>Ascomycota</taxon>
        <taxon>Pezizomycotina</taxon>
        <taxon>Sordariomycetes</taxon>
        <taxon>Hypocreomycetidae</taxon>
        <taxon>Hypocreales</taxon>
        <taxon>Hypocreaceae</taxon>
        <taxon>Trichoderma</taxon>
    </lineage>
</organism>
<feature type="transmembrane region" description="Helical" evidence="1">
    <location>
        <begin position="294"/>
        <end position="317"/>
    </location>
</feature>